<dbReference type="Pfam" id="PF00651">
    <property type="entry name" value="BTB"/>
    <property type="match status" value="1"/>
</dbReference>
<evidence type="ECO:0000313" key="4">
    <source>
        <dbReference type="Proteomes" id="UP000178912"/>
    </source>
</evidence>
<dbReference type="AlphaFoldDB" id="A0A1E1LKT1"/>
<dbReference type="CDD" id="cd18186">
    <property type="entry name" value="BTB_POZ_ZBTB_KLHL-like"/>
    <property type="match status" value="1"/>
</dbReference>
<sequence>MVLPIHQRPRAAESGWESATSITPVTPTQSSQATSSSQMVLAYEQPLAKLSITRRLGYEILTLVVGQDPNTETLAVHTNVLRELGGYFSQMCNEPDASRIILTNEHPEVVKLLIEFAYSNELPEVSLYATNGEKASQLLYLVQFYAMVDKFGLEAEVRNKTMDKIQEGFYIVGKFPEGPLIHAVYEHSHSHSMLRKLCATSMVYQLHDEQYYDDGVISSLLNSNEELMADFLYAVRAYRVRRDPRIRHCRGDPACAECDEIDHLAGKDGVHPCCFHIHDQIKTEDGGLVDGPCHLWKSG</sequence>
<dbReference type="PANTHER" id="PTHR47843:SF2">
    <property type="entry name" value="BTB DOMAIN-CONTAINING PROTEIN"/>
    <property type="match status" value="1"/>
</dbReference>
<dbReference type="PROSITE" id="PS50097">
    <property type="entry name" value="BTB"/>
    <property type="match status" value="1"/>
</dbReference>
<evidence type="ECO:0000259" key="2">
    <source>
        <dbReference type="PROSITE" id="PS50097"/>
    </source>
</evidence>
<accession>A0A1E1LKT1</accession>
<dbReference type="SUPFAM" id="SSF54695">
    <property type="entry name" value="POZ domain"/>
    <property type="match status" value="1"/>
</dbReference>
<dbReference type="EMBL" id="FJUX01000136">
    <property type="protein sequence ID" value="CZT11096.1"/>
    <property type="molecule type" value="Genomic_DNA"/>
</dbReference>
<feature type="region of interest" description="Disordered" evidence="1">
    <location>
        <begin position="1"/>
        <end position="36"/>
    </location>
</feature>
<dbReference type="InterPro" id="IPR000210">
    <property type="entry name" value="BTB/POZ_dom"/>
</dbReference>
<dbReference type="OrthoDB" id="6359816at2759"/>
<dbReference type="Gene3D" id="3.30.710.10">
    <property type="entry name" value="Potassium Channel Kv1.1, Chain A"/>
    <property type="match status" value="1"/>
</dbReference>
<dbReference type="InterPro" id="IPR011333">
    <property type="entry name" value="SKP1/BTB/POZ_sf"/>
</dbReference>
<keyword evidence="4" id="KW-1185">Reference proteome</keyword>
<protein>
    <recommendedName>
        <fullName evidence="2">BTB domain-containing protein</fullName>
    </recommendedName>
</protein>
<dbReference type="PANTHER" id="PTHR47843">
    <property type="entry name" value="BTB DOMAIN-CONTAINING PROTEIN-RELATED"/>
    <property type="match status" value="1"/>
</dbReference>
<name>A0A1E1LKT1_9HELO</name>
<feature type="compositionally biased region" description="Low complexity" evidence="1">
    <location>
        <begin position="26"/>
        <end position="36"/>
    </location>
</feature>
<reference evidence="4" key="1">
    <citation type="submission" date="2016-03" db="EMBL/GenBank/DDBJ databases">
        <authorList>
            <person name="Guldener U."/>
        </authorList>
    </citation>
    <scope>NUCLEOTIDE SEQUENCE [LARGE SCALE GENOMIC DNA]</scope>
    <source>
        <strain evidence="4">04CH-RAC-A.6.1</strain>
    </source>
</reference>
<evidence type="ECO:0000256" key="1">
    <source>
        <dbReference type="SAM" id="MobiDB-lite"/>
    </source>
</evidence>
<feature type="domain" description="BTB" evidence="2">
    <location>
        <begin position="59"/>
        <end position="126"/>
    </location>
</feature>
<evidence type="ECO:0000313" key="3">
    <source>
        <dbReference type="EMBL" id="CZT11096.1"/>
    </source>
</evidence>
<organism evidence="3 4">
    <name type="scientific">Rhynchosporium agropyri</name>
    <dbReference type="NCBI Taxonomy" id="914238"/>
    <lineage>
        <taxon>Eukaryota</taxon>
        <taxon>Fungi</taxon>
        <taxon>Dikarya</taxon>
        <taxon>Ascomycota</taxon>
        <taxon>Pezizomycotina</taxon>
        <taxon>Leotiomycetes</taxon>
        <taxon>Helotiales</taxon>
        <taxon>Ploettnerulaceae</taxon>
        <taxon>Rhynchosporium</taxon>
    </lineage>
</organism>
<gene>
    <name evidence="3" type="ORF">RAG0_15352</name>
</gene>
<dbReference type="Proteomes" id="UP000178912">
    <property type="component" value="Unassembled WGS sequence"/>
</dbReference>
<proteinExistence type="predicted"/>